<sequence>MGEIGNDKENLGAINNDSKKEDLLIDVEEEKDKKGDTRYEDVQGECKDYSPTLADDLFDDRFYLDNDDSTDKFNSNHIDVCPWPNIDFVNFDLNSTISNTVYLSYCEYNDVICYVVRILLLLDFDTDLYKMHVHITIFPTYQVDGYEWRGHVSVPLVSDFEYMKGIFSFVYPLSNQLQNQTIG</sequence>
<keyword evidence="2" id="KW-1185">Reference proteome</keyword>
<proteinExistence type="predicted"/>
<evidence type="ECO:0000313" key="1">
    <source>
        <dbReference type="EMBL" id="KAF7390434.1"/>
    </source>
</evidence>
<dbReference type="EMBL" id="JACSDY010000023">
    <property type="protein sequence ID" value="KAF7390434.1"/>
    <property type="molecule type" value="Genomic_DNA"/>
</dbReference>
<organism evidence="1 2">
    <name type="scientific">Vespula pensylvanica</name>
    <name type="common">Western yellow jacket</name>
    <name type="synonym">Wasp</name>
    <dbReference type="NCBI Taxonomy" id="30213"/>
    <lineage>
        <taxon>Eukaryota</taxon>
        <taxon>Metazoa</taxon>
        <taxon>Ecdysozoa</taxon>
        <taxon>Arthropoda</taxon>
        <taxon>Hexapoda</taxon>
        <taxon>Insecta</taxon>
        <taxon>Pterygota</taxon>
        <taxon>Neoptera</taxon>
        <taxon>Endopterygota</taxon>
        <taxon>Hymenoptera</taxon>
        <taxon>Apocrita</taxon>
        <taxon>Aculeata</taxon>
        <taxon>Vespoidea</taxon>
        <taxon>Vespidae</taxon>
        <taxon>Vespinae</taxon>
        <taxon>Vespula</taxon>
    </lineage>
</organism>
<accession>A0A834JPC0</accession>
<gene>
    <name evidence="1" type="ORF">H0235_017596</name>
</gene>
<name>A0A834JPC0_VESPE</name>
<evidence type="ECO:0000313" key="2">
    <source>
        <dbReference type="Proteomes" id="UP000600918"/>
    </source>
</evidence>
<dbReference type="Proteomes" id="UP000600918">
    <property type="component" value="Unassembled WGS sequence"/>
</dbReference>
<dbReference type="AlphaFoldDB" id="A0A834JPC0"/>
<comment type="caution">
    <text evidence="1">The sequence shown here is derived from an EMBL/GenBank/DDBJ whole genome shotgun (WGS) entry which is preliminary data.</text>
</comment>
<protein>
    <submittedName>
        <fullName evidence="1">Uncharacterized protein</fullName>
    </submittedName>
</protein>
<reference evidence="1" key="1">
    <citation type="journal article" date="2020" name="G3 (Bethesda)">
        <title>High-Quality Assemblies for Three Invasive Social Wasps from the &lt;i&gt;Vespula&lt;/i&gt; Genus.</title>
        <authorList>
            <person name="Harrop T.W.R."/>
            <person name="Guhlin J."/>
            <person name="McLaughlin G.M."/>
            <person name="Permina E."/>
            <person name="Stockwell P."/>
            <person name="Gilligan J."/>
            <person name="Le Lec M.F."/>
            <person name="Gruber M.A.M."/>
            <person name="Quinn O."/>
            <person name="Lovegrove M."/>
            <person name="Duncan E.J."/>
            <person name="Remnant E.J."/>
            <person name="Van Eeckhoven J."/>
            <person name="Graham B."/>
            <person name="Knapp R.A."/>
            <person name="Langford K.W."/>
            <person name="Kronenberg Z."/>
            <person name="Press M.O."/>
            <person name="Eacker S.M."/>
            <person name="Wilson-Rankin E.E."/>
            <person name="Purcell J."/>
            <person name="Lester P.J."/>
            <person name="Dearden P.K."/>
        </authorList>
    </citation>
    <scope>NUCLEOTIDE SEQUENCE</scope>
    <source>
        <strain evidence="1">Volc-1</strain>
    </source>
</reference>